<keyword evidence="1" id="KW-1133">Transmembrane helix</keyword>
<keyword evidence="1" id="KW-0472">Membrane</keyword>
<sequence>MYLVNRFIAGVSLFGLMMCAEVMGNTEMRRYLQGKSEDGDVCPFIYDSYVTEIKVAGTTVDFEFSPAKYGFSHGYYCSITDKKHVINYRFNNCSCPIGRFCDDTWGVIESEFLGQMVGFNVGRCRMYWWVLIIPIVAAFLLACCFACFCTRLSKARRQVIVIREDPRTDYVSLN</sequence>
<organism evidence="3">
    <name type="scientific">Mucochytrium quahogii</name>
    <dbReference type="NCBI Taxonomy" id="96639"/>
    <lineage>
        <taxon>Eukaryota</taxon>
        <taxon>Sar</taxon>
        <taxon>Stramenopiles</taxon>
        <taxon>Bigyra</taxon>
        <taxon>Labyrinthulomycetes</taxon>
        <taxon>Thraustochytrida</taxon>
        <taxon>Thraustochytriidae</taxon>
        <taxon>Mucochytrium</taxon>
    </lineage>
</organism>
<protein>
    <recommendedName>
        <fullName evidence="4">CX domain-containing protein</fullName>
    </recommendedName>
</protein>
<evidence type="ECO:0000256" key="2">
    <source>
        <dbReference type="SAM" id="SignalP"/>
    </source>
</evidence>
<keyword evidence="1" id="KW-0812">Transmembrane</keyword>
<proteinExistence type="predicted"/>
<dbReference type="AlphaFoldDB" id="A0A7S2SKW5"/>
<keyword evidence="2" id="KW-0732">Signal</keyword>
<evidence type="ECO:0008006" key="4">
    <source>
        <dbReference type="Google" id="ProtNLM"/>
    </source>
</evidence>
<dbReference type="EMBL" id="HBHK01024015">
    <property type="protein sequence ID" value="CAD9703015.1"/>
    <property type="molecule type" value="Transcribed_RNA"/>
</dbReference>
<evidence type="ECO:0000313" key="3">
    <source>
        <dbReference type="EMBL" id="CAD9703015.1"/>
    </source>
</evidence>
<feature type="chain" id="PRO_5031426990" description="CX domain-containing protein" evidence="2">
    <location>
        <begin position="25"/>
        <end position="174"/>
    </location>
</feature>
<accession>A0A7S2SKW5</accession>
<evidence type="ECO:0000256" key="1">
    <source>
        <dbReference type="SAM" id="Phobius"/>
    </source>
</evidence>
<feature type="transmembrane region" description="Helical" evidence="1">
    <location>
        <begin position="126"/>
        <end position="148"/>
    </location>
</feature>
<gene>
    <name evidence="3" type="ORF">QSP1433_LOCUS15123</name>
</gene>
<feature type="signal peptide" evidence="2">
    <location>
        <begin position="1"/>
        <end position="24"/>
    </location>
</feature>
<reference evidence="3" key="1">
    <citation type="submission" date="2021-01" db="EMBL/GenBank/DDBJ databases">
        <authorList>
            <person name="Corre E."/>
            <person name="Pelletier E."/>
            <person name="Niang G."/>
            <person name="Scheremetjew M."/>
            <person name="Finn R."/>
            <person name="Kale V."/>
            <person name="Holt S."/>
            <person name="Cochrane G."/>
            <person name="Meng A."/>
            <person name="Brown T."/>
            <person name="Cohen L."/>
        </authorList>
    </citation>
    <scope>NUCLEOTIDE SEQUENCE</scope>
    <source>
        <strain evidence="3">NY070348D</strain>
    </source>
</reference>
<name>A0A7S2SKW5_9STRA</name>